<reference evidence="2 3" key="1">
    <citation type="submission" date="2022-10" db="EMBL/GenBank/DDBJ databases">
        <title>The complete genomes of actinobacterial strains from the NBC collection.</title>
        <authorList>
            <person name="Joergensen T.S."/>
            <person name="Alvarez Arevalo M."/>
            <person name="Sterndorff E.B."/>
            <person name="Faurdal D."/>
            <person name="Vuksanovic O."/>
            <person name="Mourched A.-S."/>
            <person name="Charusanti P."/>
            <person name="Shaw S."/>
            <person name="Blin K."/>
            <person name="Weber T."/>
        </authorList>
    </citation>
    <scope>NUCLEOTIDE SEQUENCE [LARGE SCALE GENOMIC DNA]</scope>
    <source>
        <strain evidence="2 3">NBC_00123</strain>
    </source>
</reference>
<evidence type="ECO:0000313" key="2">
    <source>
        <dbReference type="EMBL" id="WTR69896.1"/>
    </source>
</evidence>
<evidence type="ECO:0000256" key="1">
    <source>
        <dbReference type="SAM" id="MobiDB-lite"/>
    </source>
</evidence>
<feature type="compositionally biased region" description="Low complexity" evidence="1">
    <location>
        <begin position="16"/>
        <end position="31"/>
    </location>
</feature>
<dbReference type="RefSeq" id="WP_406334324.1">
    <property type="nucleotide sequence ID" value="NZ_CP108188.1"/>
</dbReference>
<dbReference type="EMBL" id="CP108188">
    <property type="protein sequence ID" value="WTR69896.1"/>
    <property type="molecule type" value="Genomic_DNA"/>
</dbReference>
<proteinExistence type="predicted"/>
<sequence length="53" mass="5330">MSTRSTAAAGVPRPAPGTSPKAPSTPTAPRPGVAILPVPVVIDGDHDDPCEDR</sequence>
<feature type="region of interest" description="Disordered" evidence="1">
    <location>
        <begin position="1"/>
        <end position="53"/>
    </location>
</feature>
<gene>
    <name evidence="2" type="ORF">OG814_11745</name>
</gene>
<dbReference type="Proteomes" id="UP001622594">
    <property type="component" value="Chromosome"/>
</dbReference>
<name>A0ABZ1L8D3_9ACTN</name>
<keyword evidence="3" id="KW-1185">Reference proteome</keyword>
<protein>
    <submittedName>
        <fullName evidence="2">Uncharacterized protein</fullName>
    </submittedName>
</protein>
<organism evidence="2 3">
    <name type="scientific">Streptomyces zaomyceticus</name>
    <dbReference type="NCBI Taxonomy" id="68286"/>
    <lineage>
        <taxon>Bacteria</taxon>
        <taxon>Bacillati</taxon>
        <taxon>Actinomycetota</taxon>
        <taxon>Actinomycetes</taxon>
        <taxon>Kitasatosporales</taxon>
        <taxon>Streptomycetaceae</taxon>
        <taxon>Streptomyces</taxon>
    </lineage>
</organism>
<evidence type="ECO:0000313" key="3">
    <source>
        <dbReference type="Proteomes" id="UP001622594"/>
    </source>
</evidence>
<accession>A0ABZ1L8D3</accession>